<dbReference type="Gene3D" id="2.60.120.1620">
    <property type="match status" value="1"/>
</dbReference>
<organism evidence="5 6">
    <name type="scientific">Candidatus Faeciplasma avium</name>
    <dbReference type="NCBI Taxonomy" id="2840798"/>
    <lineage>
        <taxon>Bacteria</taxon>
        <taxon>Bacillati</taxon>
        <taxon>Bacillota</taxon>
        <taxon>Clostridia</taxon>
        <taxon>Eubacteriales</taxon>
        <taxon>Oscillospiraceae</taxon>
        <taxon>Oscillospiraceae incertae sedis</taxon>
        <taxon>Candidatus Faeciplasma</taxon>
    </lineage>
</organism>
<dbReference type="SUPFAM" id="SSF55545">
    <property type="entry name" value="beta-N-acetylhexosaminidase-like domain"/>
    <property type="match status" value="1"/>
</dbReference>
<proteinExistence type="predicted"/>
<feature type="signal peptide" evidence="3">
    <location>
        <begin position="1"/>
        <end position="30"/>
    </location>
</feature>
<keyword evidence="2" id="KW-0812">Transmembrane</keyword>
<evidence type="ECO:0000256" key="1">
    <source>
        <dbReference type="ARBA" id="ARBA00022801"/>
    </source>
</evidence>
<evidence type="ECO:0000259" key="4">
    <source>
        <dbReference type="Pfam" id="PF17829"/>
    </source>
</evidence>
<dbReference type="PANTHER" id="PTHR37842">
    <property type="match status" value="1"/>
</dbReference>
<dbReference type="Pfam" id="PF15979">
    <property type="entry name" value="Glyco_hydro_115"/>
    <property type="match status" value="2"/>
</dbReference>
<reference evidence="5" key="2">
    <citation type="journal article" date="2021" name="PeerJ">
        <title>Extensive microbial diversity within the chicken gut microbiome revealed by metagenomics and culture.</title>
        <authorList>
            <person name="Gilroy R."/>
            <person name="Ravi A."/>
            <person name="Getino M."/>
            <person name="Pursley I."/>
            <person name="Horton D.L."/>
            <person name="Alikhan N.F."/>
            <person name="Baker D."/>
            <person name="Gharbi K."/>
            <person name="Hall N."/>
            <person name="Watson M."/>
            <person name="Adriaenssens E.M."/>
            <person name="Foster-Nyarko E."/>
            <person name="Jarju S."/>
            <person name="Secka A."/>
            <person name="Antonio M."/>
            <person name="Oren A."/>
            <person name="Chaudhuri R.R."/>
            <person name="La Ragione R."/>
            <person name="Hildebrand F."/>
            <person name="Pallen M.J."/>
        </authorList>
    </citation>
    <scope>NUCLEOTIDE SEQUENCE</scope>
    <source>
        <strain evidence="5">1370</strain>
    </source>
</reference>
<dbReference type="InterPro" id="IPR042301">
    <property type="entry name" value="GH115_sf"/>
</dbReference>
<reference evidence="5" key="1">
    <citation type="submission" date="2020-10" db="EMBL/GenBank/DDBJ databases">
        <authorList>
            <person name="Gilroy R."/>
        </authorList>
    </citation>
    <scope>NUCLEOTIDE SEQUENCE</scope>
    <source>
        <strain evidence="5">1370</strain>
    </source>
</reference>
<comment type="caution">
    <text evidence="5">The sequence shown here is derived from an EMBL/GenBank/DDBJ whole genome shotgun (WGS) entry which is preliminary data.</text>
</comment>
<sequence>MKLSKSLRAVLSLAAAAVFIVTAAVIPACAEDSLTLSLETDKKSYSAGEDIIVSLEADNNGIADIGEITIRHIAPEGYSLPEQSELTGYLSSGSRLSLRAVYPGSGGGLSGLPLTALIIAVAAALVIAVLVIAVKKGKGKGLGSAVTCLALAASMASGLLPGGLELFSADLETKELSCTVLVDGKETTFKAEVTLMKSYENSKLITIADTGWAAPIYVNRDSSAYDGLSLIAEAYADDIEALCGSRPEIVYSEPESGLYIAPGVVDDEYMSSQGVSFRISPSNGDFKSADWERYEIKVVEDGGRTKVLIAGADKRGAIYGIFHITQDIFGVSPWIWWADVKPEHRDELSVSVSELETLSKRPSVNFRGFFMNDENPCLNGFADSHFGGLNYMFYDEIFKLILRLKGNYMWPAMWSNNFSNDGMEGVTGEFAELEKEYHYKLGGLMYVDQPGNEGAANNQPDTNIGQEPDRVLQPGEYPMTLANAVLADRYGITVGASHHEPMARSGGEWGSLQAYWGGRITYTDPEISTEQGQKVWNYLLNPNNLETFWSDAIYRNGSFDNLFTIGMRGENDSALVDDTGRTLTTEENIELLKAVLRTQDRILTEHGLGDTPSLIAVYKEVENCWYGGSRSDPDSAKGKGLRDDPEVTELLGADTNRIVMLCEDNNGYLRTMPELDERDEFNWGLYYHVDYVGSPKTSMWINTMPLQRSWENLTTAYEYGVDDAWILNVGDLRPMELPLSFFMDLAYDFEKYGSSNPNCVKEYQLNWVRKQFAAESVLEHEDLDTISQLLYDYTWLNGNCKPETLKDSGDTSYSILHYNDAANQLALVNSIIERADRLLEKLGADSPCYIPYYQLVYYPAVASANVVRIQIMSGINNLYAQRSSTLANTYERLINQYLDYDEELSAAYCSLGEDLNGLNKWYGMMITSPDYCRQYKDPVLGNVKAQAHMNYSSWNGESAVKIVPQHVEGENDSLMILDIPTEKRGYKSGTAVLDDFESTQKQKVVVNLTNGGTLPVEYTIECDEDFILIDGERSGSYEVSASFAVSIDWDKLDKDSSGVITVNGGDRTVKLEVNAKVIDTSSAKGEKVHFASNGIISMNSCDYSDKSSSGGVDWTVLEGYGKSRSSVKMLPSCTKSFKSGEGPWIEYSFVTDEPGDYKLIVYAGQGNNVSFDEGTHLNAGFSVDGGEPLVLNIQGEGYVSGVSGGWYAAIEQGGRRCETSLTLEPGQHTIRVYGMDQNLVINKLVLLPADETLKASLIGPLPTYNTSLGEVSQAEALPLIITD</sequence>
<dbReference type="Proteomes" id="UP000823960">
    <property type="component" value="Unassembled WGS sequence"/>
</dbReference>
<feature type="chain" id="PRO_5038933342" evidence="3">
    <location>
        <begin position="31"/>
        <end position="1283"/>
    </location>
</feature>
<dbReference type="EMBL" id="DVOL01000021">
    <property type="protein sequence ID" value="HIV10384.1"/>
    <property type="molecule type" value="Genomic_DNA"/>
</dbReference>
<keyword evidence="1 5" id="KW-0378">Hydrolase</keyword>
<dbReference type="InterPro" id="IPR029018">
    <property type="entry name" value="Hex-like_dom2"/>
</dbReference>
<feature type="transmembrane region" description="Helical" evidence="2">
    <location>
        <begin position="112"/>
        <end position="134"/>
    </location>
</feature>
<accession>A0A9D1NPA8</accession>
<dbReference type="Gene3D" id="3.30.379.10">
    <property type="entry name" value="Chitobiase/beta-hexosaminidase domain 2-like"/>
    <property type="match status" value="1"/>
</dbReference>
<dbReference type="Gene3D" id="1.20.58.2150">
    <property type="match status" value="1"/>
</dbReference>
<dbReference type="GO" id="GO:0016787">
    <property type="term" value="F:hydrolase activity"/>
    <property type="evidence" value="ECO:0007669"/>
    <property type="project" value="UniProtKB-KW"/>
</dbReference>
<dbReference type="Pfam" id="PF17829">
    <property type="entry name" value="GH115_C"/>
    <property type="match status" value="1"/>
</dbReference>
<dbReference type="GO" id="GO:0005975">
    <property type="term" value="P:carbohydrate metabolic process"/>
    <property type="evidence" value="ECO:0007669"/>
    <property type="project" value="UniProtKB-ARBA"/>
</dbReference>
<dbReference type="PANTHER" id="PTHR37842:SF2">
    <property type="entry name" value="GYLCOSYL HYDROLASE 115 C-TERMINAL DOMAIN-CONTAINING PROTEIN"/>
    <property type="match status" value="1"/>
</dbReference>
<feature type="domain" description="Gylcosyl hydrolase 115 C-terminal" evidence="4">
    <location>
        <begin position="1090"/>
        <end position="1260"/>
    </location>
</feature>
<dbReference type="Gene3D" id="3.20.20.520">
    <property type="entry name" value="Glycosyl hydrolase family 115"/>
    <property type="match status" value="2"/>
</dbReference>
<keyword evidence="2" id="KW-0472">Membrane</keyword>
<dbReference type="InterPro" id="IPR031924">
    <property type="entry name" value="GH115"/>
</dbReference>
<name>A0A9D1NPA8_9FIRM</name>
<keyword evidence="3" id="KW-0732">Signal</keyword>
<dbReference type="InterPro" id="IPR041437">
    <property type="entry name" value="GH115_C"/>
</dbReference>
<evidence type="ECO:0000256" key="3">
    <source>
        <dbReference type="SAM" id="SignalP"/>
    </source>
</evidence>
<evidence type="ECO:0000256" key="2">
    <source>
        <dbReference type="SAM" id="Phobius"/>
    </source>
</evidence>
<evidence type="ECO:0000313" key="6">
    <source>
        <dbReference type="Proteomes" id="UP000823960"/>
    </source>
</evidence>
<gene>
    <name evidence="5" type="ORF">IAD28_01650</name>
</gene>
<evidence type="ECO:0000313" key="5">
    <source>
        <dbReference type="EMBL" id="HIV10384.1"/>
    </source>
</evidence>
<keyword evidence="2" id="KW-1133">Transmembrane helix</keyword>
<protein>
    <submittedName>
        <fullName evidence="5">Glycosyl hydrolase 115 family protein</fullName>
    </submittedName>
</protein>
<feature type="transmembrane region" description="Helical" evidence="2">
    <location>
        <begin position="141"/>
        <end position="160"/>
    </location>
</feature>